<dbReference type="OrthoDB" id="9804734at2"/>
<evidence type="ECO:0000259" key="4">
    <source>
        <dbReference type="Pfam" id="PF25137"/>
    </source>
</evidence>
<proteinExistence type="inferred from homology"/>
<dbReference type="CDD" id="cd08181">
    <property type="entry name" value="PPD-like"/>
    <property type="match status" value="1"/>
</dbReference>
<dbReference type="Pfam" id="PF25137">
    <property type="entry name" value="ADH_Fe_C"/>
    <property type="match status" value="1"/>
</dbReference>
<gene>
    <name evidence="5" type="ORF">CTDIVETGP_1479</name>
</gene>
<accession>W6N7R1</accession>
<dbReference type="Pfam" id="PF00465">
    <property type="entry name" value="Fe-ADH"/>
    <property type="match status" value="1"/>
</dbReference>
<dbReference type="PANTHER" id="PTHR11496">
    <property type="entry name" value="ALCOHOL DEHYDROGENASE"/>
    <property type="match status" value="1"/>
</dbReference>
<dbReference type="InterPro" id="IPR039697">
    <property type="entry name" value="Alcohol_dehydrogenase_Fe"/>
</dbReference>
<dbReference type="GO" id="GO:0046872">
    <property type="term" value="F:metal ion binding"/>
    <property type="evidence" value="ECO:0007669"/>
    <property type="project" value="InterPro"/>
</dbReference>
<dbReference type="Gene3D" id="1.20.1090.10">
    <property type="entry name" value="Dehydroquinate synthase-like - alpha domain"/>
    <property type="match status" value="1"/>
</dbReference>
<comment type="similarity">
    <text evidence="1">Belongs to the iron-containing alcohol dehydrogenase family.</text>
</comment>
<evidence type="ECO:0000313" key="6">
    <source>
        <dbReference type="Proteomes" id="UP000019482"/>
    </source>
</evidence>
<dbReference type="InterPro" id="IPR056798">
    <property type="entry name" value="ADH_Fe_C"/>
</dbReference>
<evidence type="ECO:0000256" key="1">
    <source>
        <dbReference type="ARBA" id="ARBA00007358"/>
    </source>
</evidence>
<dbReference type="PANTHER" id="PTHR11496:SF102">
    <property type="entry name" value="ALCOHOL DEHYDROGENASE 4"/>
    <property type="match status" value="1"/>
</dbReference>
<dbReference type="Gene3D" id="3.40.50.1970">
    <property type="match status" value="1"/>
</dbReference>
<evidence type="ECO:0000256" key="2">
    <source>
        <dbReference type="ARBA" id="ARBA00023002"/>
    </source>
</evidence>
<keyword evidence="6" id="KW-1185">Reference proteome</keyword>
<protein>
    <submittedName>
        <fullName evidence="5">Iron-containing alcohol dehydrogenase</fullName>
    </submittedName>
</protein>
<name>W6N7R1_CLOTY</name>
<dbReference type="AlphaFoldDB" id="W6N7R1"/>
<evidence type="ECO:0000259" key="3">
    <source>
        <dbReference type="Pfam" id="PF00465"/>
    </source>
</evidence>
<keyword evidence="2" id="KW-0560">Oxidoreductase</keyword>
<dbReference type="InterPro" id="IPR001670">
    <property type="entry name" value="ADH_Fe/GldA"/>
</dbReference>
<dbReference type="GO" id="GO:0004022">
    <property type="term" value="F:alcohol dehydrogenase (NAD+) activity"/>
    <property type="evidence" value="ECO:0007669"/>
    <property type="project" value="UniProtKB-ARBA"/>
</dbReference>
<sequence length="366" mass="40660">MNFEFLLPTKIIFERNCIRKNGHKLAEYGKRAMIVTGRNSARACGALQDVEDALNDNSISYIIYNKIENNPSIETVLDASNIGKTEKVDFVIGIGGGSPIDASKAIGVLIANDIDKKELFLNEFNKSLPVVAVPTTSGTGSEATPYSVLLRKDMETKVSFGTKDTFPKCAFLDPKYTNSLSIETTVNTAVDAFTHVFESYLSRRSTVLSSAFALDGIRIFGECIEALAENKIDDEIREKLMYVSLLGGIVIAQTGVTIAHGMGYCYTYFKNIPHGKANGLLMDAYIRFNYIEEKEKIDTAMDKMGFKSIDEFTALLGKLLGNPPKLTKEEIEHYTELTLLQKGSMSNTARKVDKEAIRYLWEQTQK</sequence>
<feature type="domain" description="Fe-containing alcohol dehydrogenase-like C-terminal" evidence="4">
    <location>
        <begin position="185"/>
        <end position="309"/>
    </location>
</feature>
<dbReference type="Proteomes" id="UP000019482">
    <property type="component" value="Unassembled WGS sequence"/>
</dbReference>
<dbReference type="FunFam" id="3.40.50.1970:FF:000003">
    <property type="entry name" value="Alcohol dehydrogenase, iron-containing"/>
    <property type="match status" value="1"/>
</dbReference>
<organism evidence="5 6">
    <name type="scientific">Clostridium tyrobutyricum DIVETGP</name>
    <dbReference type="NCBI Taxonomy" id="1408889"/>
    <lineage>
        <taxon>Bacteria</taxon>
        <taxon>Bacillati</taxon>
        <taxon>Bacillota</taxon>
        <taxon>Clostridia</taxon>
        <taxon>Eubacteriales</taxon>
        <taxon>Clostridiaceae</taxon>
        <taxon>Clostridium</taxon>
    </lineage>
</organism>
<feature type="domain" description="Alcohol dehydrogenase iron-type/glycerol dehydrogenase GldA" evidence="3">
    <location>
        <begin position="8"/>
        <end position="174"/>
    </location>
</feature>
<dbReference type="EMBL" id="CBXI010000023">
    <property type="protein sequence ID" value="CDL91409.1"/>
    <property type="molecule type" value="Genomic_DNA"/>
</dbReference>
<dbReference type="SUPFAM" id="SSF56796">
    <property type="entry name" value="Dehydroquinate synthase-like"/>
    <property type="match status" value="1"/>
</dbReference>
<evidence type="ECO:0000313" key="5">
    <source>
        <dbReference type="EMBL" id="CDL91409.1"/>
    </source>
</evidence>
<reference evidence="5 6" key="1">
    <citation type="journal article" date="2015" name="Genome Announc.">
        <title>Draft Genome Sequence of Clostridium tyrobutyricum Strain DIVETGP, Isolated from Cow's Milk for Grana Padano Production.</title>
        <authorList>
            <person name="Soggiu A."/>
            <person name="Piras C."/>
            <person name="Gaiarsa S."/>
            <person name="Sassera D."/>
            <person name="Roncada P."/>
            <person name="Bendixen E."/>
            <person name="Brasca M."/>
            <person name="Bonizzi L."/>
        </authorList>
    </citation>
    <scope>NUCLEOTIDE SEQUENCE [LARGE SCALE GENOMIC DNA]</scope>
    <source>
        <strain evidence="5 6">DIVETGP</strain>
    </source>
</reference>
<dbReference type="GeneID" id="29420786"/>
<dbReference type="RefSeq" id="WP_017895946.1">
    <property type="nucleotide sequence ID" value="NZ_CBXI010000023.1"/>
</dbReference>
<comment type="caution">
    <text evidence="5">The sequence shown here is derived from an EMBL/GenBank/DDBJ whole genome shotgun (WGS) entry which is preliminary data.</text>
</comment>